<feature type="transmembrane region" description="Helical" evidence="1">
    <location>
        <begin position="112"/>
        <end position="133"/>
    </location>
</feature>
<keyword evidence="1" id="KW-0812">Transmembrane</keyword>
<keyword evidence="1" id="KW-0472">Membrane</keyword>
<evidence type="ECO:0000256" key="1">
    <source>
        <dbReference type="SAM" id="Phobius"/>
    </source>
</evidence>
<dbReference type="EMBL" id="CAJNOR010000839">
    <property type="protein sequence ID" value="CAF1018964.1"/>
    <property type="molecule type" value="Genomic_DNA"/>
</dbReference>
<sequence>MKDELMIADHIRNKLQNEIDNTRSTANSFTMSSIRWVQRYSHCYSVWCSFLCLPLWILMLPIAFALDIAVYSLIFCLFVFIFIIALFIAPYRIAYKYSSCTEAWNPINIYRYGLTDTLACIQIIYMFFGLIWLCYCGTGTIQDGAPMCCIYICSKSCHHACCRATRIQVNDQPCTIL</sequence>
<proteinExistence type="predicted"/>
<evidence type="ECO:0000313" key="2">
    <source>
        <dbReference type="EMBL" id="CAF1018964.1"/>
    </source>
</evidence>
<reference evidence="2" key="1">
    <citation type="submission" date="2021-02" db="EMBL/GenBank/DDBJ databases">
        <authorList>
            <person name="Nowell W R."/>
        </authorList>
    </citation>
    <scope>NUCLEOTIDE SEQUENCE</scope>
</reference>
<evidence type="ECO:0000313" key="3">
    <source>
        <dbReference type="Proteomes" id="UP000663828"/>
    </source>
</evidence>
<keyword evidence="1" id="KW-1133">Transmembrane helix</keyword>
<comment type="caution">
    <text evidence="2">The sequence shown here is derived from an EMBL/GenBank/DDBJ whole genome shotgun (WGS) entry which is preliminary data.</text>
</comment>
<keyword evidence="3" id="KW-1185">Reference proteome</keyword>
<dbReference type="Proteomes" id="UP000663828">
    <property type="component" value="Unassembled WGS sequence"/>
</dbReference>
<feature type="transmembrane region" description="Helical" evidence="1">
    <location>
        <begin position="70"/>
        <end position="91"/>
    </location>
</feature>
<organism evidence="2 3">
    <name type="scientific">Adineta ricciae</name>
    <name type="common">Rotifer</name>
    <dbReference type="NCBI Taxonomy" id="249248"/>
    <lineage>
        <taxon>Eukaryota</taxon>
        <taxon>Metazoa</taxon>
        <taxon>Spiralia</taxon>
        <taxon>Gnathifera</taxon>
        <taxon>Rotifera</taxon>
        <taxon>Eurotatoria</taxon>
        <taxon>Bdelloidea</taxon>
        <taxon>Adinetida</taxon>
        <taxon>Adinetidae</taxon>
        <taxon>Adineta</taxon>
    </lineage>
</organism>
<protein>
    <submittedName>
        <fullName evidence="2">Uncharacterized protein</fullName>
    </submittedName>
</protein>
<name>A0A814I4U5_ADIRI</name>
<dbReference type="AlphaFoldDB" id="A0A814I4U5"/>
<accession>A0A814I4U5</accession>
<gene>
    <name evidence="2" type="ORF">XAT740_LOCUS14129</name>
</gene>
<feature type="transmembrane region" description="Helical" evidence="1">
    <location>
        <begin position="44"/>
        <end position="64"/>
    </location>
</feature>